<dbReference type="PANTHER" id="PTHR35175">
    <property type="entry name" value="DUF1289 DOMAIN-CONTAINING PROTEIN"/>
    <property type="match status" value="1"/>
</dbReference>
<dbReference type="InterPro" id="IPR010710">
    <property type="entry name" value="DUF1289"/>
</dbReference>
<protein>
    <submittedName>
        <fullName evidence="1">DUF1289 domain-containing protein</fullName>
    </submittedName>
</protein>
<evidence type="ECO:0000313" key="1">
    <source>
        <dbReference type="EMBL" id="NKF23095.1"/>
    </source>
</evidence>
<dbReference type="Pfam" id="PF06945">
    <property type="entry name" value="DUF1289"/>
    <property type="match status" value="1"/>
</dbReference>
<keyword evidence="2" id="KW-1185">Reference proteome</keyword>
<comment type="caution">
    <text evidence="1">The sequence shown here is derived from an EMBL/GenBank/DDBJ whole genome shotgun (WGS) entry which is preliminary data.</text>
</comment>
<dbReference type="RefSeq" id="WP_168148419.1">
    <property type="nucleotide sequence ID" value="NZ_JAAVXB010000006.1"/>
</dbReference>
<dbReference type="AlphaFoldDB" id="A0A969WBK3"/>
<dbReference type="Proteomes" id="UP000653472">
    <property type="component" value="Unassembled WGS sequence"/>
</dbReference>
<proteinExistence type="predicted"/>
<reference evidence="1" key="1">
    <citation type="submission" date="2020-03" db="EMBL/GenBank/DDBJ databases">
        <title>Solimonas marina sp. nov., isolated from deep seawater of the Pacific Ocean.</title>
        <authorList>
            <person name="Liu X."/>
            <person name="Lai Q."/>
            <person name="Sun F."/>
            <person name="Gai Y."/>
            <person name="Li G."/>
            <person name="Shao Z."/>
        </authorList>
    </citation>
    <scope>NUCLEOTIDE SEQUENCE</scope>
    <source>
        <strain evidence="1">C16B3</strain>
    </source>
</reference>
<sequence length="71" mass="7770">MKQNPIIADDVDVPSPCIKLCRLGAHGHCLGCGRDLDEIAAWARATSAQRRQIRDRAAARLLDFPNDEDAA</sequence>
<dbReference type="EMBL" id="JAAVXB010000006">
    <property type="protein sequence ID" value="NKF23095.1"/>
    <property type="molecule type" value="Genomic_DNA"/>
</dbReference>
<gene>
    <name evidence="1" type="ORF">G7Y82_12280</name>
</gene>
<name>A0A969WBK3_9GAMM</name>
<evidence type="ECO:0000313" key="2">
    <source>
        <dbReference type="Proteomes" id="UP000653472"/>
    </source>
</evidence>
<organism evidence="1 2">
    <name type="scientific">Solimonas marina</name>
    <dbReference type="NCBI Taxonomy" id="2714601"/>
    <lineage>
        <taxon>Bacteria</taxon>
        <taxon>Pseudomonadati</taxon>
        <taxon>Pseudomonadota</taxon>
        <taxon>Gammaproteobacteria</taxon>
        <taxon>Nevskiales</taxon>
        <taxon>Nevskiaceae</taxon>
        <taxon>Solimonas</taxon>
    </lineage>
</organism>
<accession>A0A969WBK3</accession>
<dbReference type="PANTHER" id="PTHR35175:SF2">
    <property type="entry name" value="DUF1289 DOMAIN-CONTAINING PROTEIN"/>
    <property type="match status" value="1"/>
</dbReference>